<dbReference type="OrthoDB" id="5838358at2759"/>
<dbReference type="SUPFAM" id="SSF81321">
    <property type="entry name" value="Family A G protein-coupled receptor-like"/>
    <property type="match status" value="1"/>
</dbReference>
<feature type="transmembrane region" description="Helical" evidence="5">
    <location>
        <begin position="95"/>
        <end position="116"/>
    </location>
</feature>
<dbReference type="PANTHER" id="PTHR46955:SF3">
    <property type="entry name" value="G_PROTEIN_RECEP_F1_2 DOMAIN-CONTAINING PROTEIN"/>
    <property type="match status" value="1"/>
</dbReference>
<feature type="transmembrane region" description="Helical" evidence="5">
    <location>
        <begin position="128"/>
        <end position="148"/>
    </location>
</feature>
<evidence type="ECO:0000256" key="4">
    <source>
        <dbReference type="ARBA" id="ARBA00023136"/>
    </source>
</evidence>
<dbReference type="OMA" id="FEQRINC"/>
<proteinExistence type="predicted"/>
<keyword evidence="2 5" id="KW-0812">Transmembrane</keyword>
<dbReference type="InterPro" id="IPR000276">
    <property type="entry name" value="GPCR_Rhodpsn"/>
</dbReference>
<evidence type="ECO:0000256" key="3">
    <source>
        <dbReference type="ARBA" id="ARBA00022989"/>
    </source>
</evidence>
<evidence type="ECO:0000259" key="6">
    <source>
        <dbReference type="PROSITE" id="PS50262"/>
    </source>
</evidence>
<dbReference type="InterPro" id="IPR017452">
    <property type="entry name" value="GPCR_Rhodpsn_7TM"/>
</dbReference>
<feature type="transmembrane region" description="Helical" evidence="5">
    <location>
        <begin position="43"/>
        <end position="69"/>
    </location>
</feature>
<dbReference type="Pfam" id="PF10316">
    <property type="entry name" value="7TM_GPCR_Srbc"/>
    <property type="match status" value="1"/>
</dbReference>
<keyword evidence="4 5" id="KW-0472">Membrane</keyword>
<reference evidence="8" key="2">
    <citation type="submission" date="2018-11" db="EMBL/GenBank/DDBJ databases">
        <authorList>
            <consortium name="Pathogen Informatics"/>
        </authorList>
    </citation>
    <scope>NUCLEOTIDE SEQUENCE [LARGE SCALE GENOMIC DNA]</scope>
</reference>
<evidence type="ECO:0000313" key="8">
    <source>
        <dbReference type="EMBL" id="VDM43291.1"/>
    </source>
</evidence>
<dbReference type="InterPro" id="IPR052322">
    <property type="entry name" value="Mito_rRNA_Mtase_NSUN4"/>
</dbReference>
<accession>A0A0B2VI45</accession>
<feature type="transmembrane region" description="Helical" evidence="5">
    <location>
        <begin position="255"/>
        <end position="277"/>
    </location>
</feature>
<organism evidence="7 9">
    <name type="scientific">Toxocara canis</name>
    <name type="common">Canine roundworm</name>
    <dbReference type="NCBI Taxonomy" id="6265"/>
    <lineage>
        <taxon>Eukaryota</taxon>
        <taxon>Metazoa</taxon>
        <taxon>Ecdysozoa</taxon>
        <taxon>Nematoda</taxon>
        <taxon>Chromadorea</taxon>
        <taxon>Rhabditida</taxon>
        <taxon>Spirurina</taxon>
        <taxon>Ascaridomorpha</taxon>
        <taxon>Ascaridoidea</taxon>
        <taxon>Toxocaridae</taxon>
        <taxon>Toxocara</taxon>
    </lineage>
</organism>
<evidence type="ECO:0000256" key="2">
    <source>
        <dbReference type="ARBA" id="ARBA00022692"/>
    </source>
</evidence>
<dbReference type="SMART" id="SM01381">
    <property type="entry name" value="7TM_GPCR_Srsx"/>
    <property type="match status" value="1"/>
</dbReference>
<dbReference type="EMBL" id="JPKZ01001577">
    <property type="protein sequence ID" value="KHN81188.1"/>
    <property type="molecule type" value="Genomic_DNA"/>
</dbReference>
<evidence type="ECO:0000313" key="9">
    <source>
        <dbReference type="Proteomes" id="UP000031036"/>
    </source>
</evidence>
<gene>
    <name evidence="7" type="ORF">Tcan_02690</name>
    <name evidence="8" type="ORF">TCNE_LOCUS11970</name>
</gene>
<dbReference type="CDD" id="cd00637">
    <property type="entry name" value="7tm_classA_rhodopsin-like"/>
    <property type="match status" value="1"/>
</dbReference>
<dbReference type="PROSITE" id="PS50262">
    <property type="entry name" value="G_PROTEIN_RECEP_F1_2"/>
    <property type="match status" value="1"/>
</dbReference>
<feature type="transmembrane region" description="Helical" evidence="5">
    <location>
        <begin position="179"/>
        <end position="200"/>
    </location>
</feature>
<protein>
    <recommendedName>
        <fullName evidence="6">G-protein coupled receptors family 1 profile domain-containing protein</fullName>
    </recommendedName>
</protein>
<dbReference type="Gene3D" id="1.20.1070.10">
    <property type="entry name" value="Rhodopsin 7-helix transmembrane proteins"/>
    <property type="match status" value="1"/>
</dbReference>
<name>A0A0B2VI45_TOXCA</name>
<dbReference type="GO" id="GO:0016020">
    <property type="term" value="C:membrane"/>
    <property type="evidence" value="ECO:0007669"/>
    <property type="project" value="UniProtKB-SubCell"/>
</dbReference>
<dbReference type="PANTHER" id="PTHR46955">
    <property type="entry name" value="PROTEIN CBG01349-RELATED"/>
    <property type="match status" value="1"/>
</dbReference>
<feature type="transmembrane region" description="Helical" evidence="5">
    <location>
        <begin position="6"/>
        <end position="31"/>
    </location>
</feature>
<dbReference type="PRINTS" id="PR00237">
    <property type="entry name" value="GPCRRHODOPSN"/>
</dbReference>
<feature type="domain" description="G-protein coupled receptors family 1 profile" evidence="6">
    <location>
        <begin position="23"/>
        <end position="235"/>
    </location>
</feature>
<feature type="transmembrane region" description="Helical" evidence="5">
    <location>
        <begin position="221"/>
        <end position="243"/>
    </location>
</feature>
<keyword evidence="3 5" id="KW-1133">Transmembrane helix</keyword>
<evidence type="ECO:0000313" key="7">
    <source>
        <dbReference type="EMBL" id="KHN81188.1"/>
    </source>
</evidence>
<dbReference type="AlphaFoldDB" id="A0A0B2VI45"/>
<dbReference type="Proteomes" id="UP000031036">
    <property type="component" value="Unassembled WGS sequence"/>
</dbReference>
<dbReference type="EMBL" id="UYWY01021062">
    <property type="protein sequence ID" value="VDM43291.1"/>
    <property type="molecule type" value="Genomic_DNA"/>
</dbReference>
<evidence type="ECO:0000256" key="5">
    <source>
        <dbReference type="SAM" id="Phobius"/>
    </source>
</evidence>
<dbReference type="GO" id="GO:0004930">
    <property type="term" value="F:G protein-coupled receptor activity"/>
    <property type="evidence" value="ECO:0007669"/>
    <property type="project" value="InterPro"/>
</dbReference>
<sequence>MDSDVIFYVNIFLLAISILQVLANLVVLTAYFRSSQCRRTDTIILLVSLASIDFLYALLFIPYVVYLLVESPPHDVNYNYNAVIILATGGPPAALMKSGCVITSFIAIDRIVAVYFPAKYYRLEKRKIMHCAFVIALMMATIDGAVLFGTTKIASHPQCSTFACFTSPFFQTYWGMSNMAVNVLSSVLTFIVLVGLHRALNSTMLNRSLERKRKADNAATRTAVCILVISMIFGVVPGLINGFAAYIELPLLKNVGFFVGTCASVSGLSHAFIFGMAHRDVRSSIMAMFLGKTLNSKSASMGNSIAALDRSHYVVSVHS</sequence>
<comment type="subcellular location">
    <subcellularLocation>
        <location evidence="1">Membrane</location>
    </subcellularLocation>
</comment>
<evidence type="ECO:0000256" key="1">
    <source>
        <dbReference type="ARBA" id="ARBA00004370"/>
    </source>
</evidence>
<dbReference type="InterPro" id="IPR019420">
    <property type="entry name" value="7TM_GPCR_serpentine_rcpt_Srbc"/>
</dbReference>
<reference evidence="7 9" key="1">
    <citation type="submission" date="2014-11" db="EMBL/GenBank/DDBJ databases">
        <title>Genetic blueprint of the zoonotic pathogen Toxocara canis.</title>
        <authorList>
            <person name="Zhu X.-Q."/>
            <person name="Korhonen P.K."/>
            <person name="Cai H."/>
            <person name="Young N.D."/>
            <person name="Nejsum P."/>
            <person name="von Samson-Himmelstjerna G."/>
            <person name="Boag P.R."/>
            <person name="Tan P."/>
            <person name="Li Q."/>
            <person name="Min J."/>
            <person name="Yang Y."/>
            <person name="Wang X."/>
            <person name="Fang X."/>
            <person name="Hall R.S."/>
            <person name="Hofmann A."/>
            <person name="Sternberg P.W."/>
            <person name="Jex A.R."/>
            <person name="Gasser R.B."/>
        </authorList>
    </citation>
    <scope>NUCLEOTIDE SEQUENCE [LARGE SCALE GENOMIC DNA]</scope>
    <source>
        <strain evidence="7">PN_DK_2014</strain>
    </source>
</reference>
<keyword evidence="9" id="KW-1185">Reference proteome</keyword>